<reference evidence="1" key="2">
    <citation type="submission" date="2020-09" db="EMBL/GenBank/DDBJ databases">
        <authorList>
            <person name="Sun Q."/>
            <person name="Ohkuma M."/>
        </authorList>
    </citation>
    <scope>NUCLEOTIDE SEQUENCE</scope>
    <source>
        <strain evidence="1">JCM 3346</strain>
    </source>
</reference>
<sequence>MVAGMRFERLIDDLAAQIDHEQREEERALALEEERHRLGRLSLRERMRALHEAGRPLRCELVDGRTLSLGLTSFGRDWVAARPEPPGLGQFIVRIPAITAILADRDDLTASLVAVPEPPTALAARIGFGFVLRDLARRRAPVLVHGVGGASWHGTIDRVGGDHLELAVHPAGTPRREVEVRAYRLVPFERISTVAF</sequence>
<reference evidence="1" key="1">
    <citation type="journal article" date="2014" name="Int. J. Syst. Evol. Microbiol.">
        <title>Complete genome sequence of Corynebacterium casei LMG S-19264T (=DSM 44701T), isolated from a smear-ripened cheese.</title>
        <authorList>
            <consortium name="US DOE Joint Genome Institute (JGI-PGF)"/>
            <person name="Walter F."/>
            <person name="Albersmeier A."/>
            <person name="Kalinowski J."/>
            <person name="Ruckert C."/>
        </authorList>
    </citation>
    <scope>NUCLEOTIDE SEQUENCE</scope>
    <source>
        <strain evidence="1">JCM 3346</strain>
    </source>
</reference>
<evidence type="ECO:0000313" key="2">
    <source>
        <dbReference type="Proteomes" id="UP000610303"/>
    </source>
</evidence>
<comment type="caution">
    <text evidence="1">The sequence shown here is derived from an EMBL/GenBank/DDBJ whole genome shotgun (WGS) entry which is preliminary data.</text>
</comment>
<dbReference type="Proteomes" id="UP000610303">
    <property type="component" value="Unassembled WGS sequence"/>
</dbReference>
<name>A0A918FFJ9_AGRME</name>
<gene>
    <name evidence="1" type="ORF">GCM10010196_31140</name>
</gene>
<evidence type="ECO:0000313" key="1">
    <source>
        <dbReference type="EMBL" id="GGR34801.1"/>
    </source>
</evidence>
<accession>A0A918FFJ9</accession>
<protein>
    <submittedName>
        <fullName evidence="1">Uncharacterized protein</fullName>
    </submittedName>
</protein>
<dbReference type="EMBL" id="BMRJ01000004">
    <property type="protein sequence ID" value="GGR34801.1"/>
    <property type="molecule type" value="Genomic_DNA"/>
</dbReference>
<proteinExistence type="predicted"/>
<organism evidence="1 2">
    <name type="scientific">Agromyces mediolanus</name>
    <name type="common">Corynebacterium mediolanum</name>
    <dbReference type="NCBI Taxonomy" id="41986"/>
    <lineage>
        <taxon>Bacteria</taxon>
        <taxon>Bacillati</taxon>
        <taxon>Actinomycetota</taxon>
        <taxon>Actinomycetes</taxon>
        <taxon>Micrococcales</taxon>
        <taxon>Microbacteriaceae</taxon>
        <taxon>Agromyces</taxon>
    </lineage>
</organism>
<dbReference type="AlphaFoldDB" id="A0A918FFJ9"/>
<keyword evidence="2" id="KW-1185">Reference proteome</keyword>